<dbReference type="InterPro" id="IPR000064">
    <property type="entry name" value="NLP_P60_dom"/>
</dbReference>
<feature type="signal peptide" evidence="6">
    <location>
        <begin position="1"/>
        <end position="21"/>
    </location>
</feature>
<reference evidence="9" key="1">
    <citation type="journal article" date="2019" name="Int. J. Syst. Evol. Microbiol.">
        <title>The Global Catalogue of Microorganisms (GCM) 10K type strain sequencing project: providing services to taxonomists for standard genome sequencing and annotation.</title>
        <authorList>
            <consortium name="The Broad Institute Genomics Platform"/>
            <consortium name="The Broad Institute Genome Sequencing Center for Infectious Disease"/>
            <person name="Wu L."/>
            <person name="Ma J."/>
        </authorList>
    </citation>
    <scope>NUCLEOTIDE SEQUENCE [LARGE SCALE GENOMIC DNA]</scope>
    <source>
        <strain evidence="9">JCM 17525</strain>
    </source>
</reference>
<dbReference type="InterPro" id="IPR038765">
    <property type="entry name" value="Papain-like_cys_pep_sf"/>
</dbReference>
<evidence type="ECO:0000313" key="9">
    <source>
        <dbReference type="Proteomes" id="UP001501456"/>
    </source>
</evidence>
<organism evidence="8 9">
    <name type="scientific">Corallibacter vietnamensis</name>
    <dbReference type="NCBI Taxonomy" id="904130"/>
    <lineage>
        <taxon>Bacteria</taxon>
        <taxon>Pseudomonadati</taxon>
        <taxon>Bacteroidota</taxon>
        <taxon>Flavobacteriia</taxon>
        <taxon>Flavobacteriales</taxon>
        <taxon>Flavobacteriaceae</taxon>
        <taxon>Corallibacter</taxon>
    </lineage>
</organism>
<gene>
    <name evidence="8" type="ORF">GCM10022271_01910</name>
</gene>
<dbReference type="EMBL" id="BAABBI010000001">
    <property type="protein sequence ID" value="GAA3773479.1"/>
    <property type="molecule type" value="Genomic_DNA"/>
</dbReference>
<protein>
    <recommendedName>
        <fullName evidence="7">NlpC/P60 domain-containing protein</fullName>
    </recommendedName>
</protein>
<comment type="similarity">
    <text evidence="1">Belongs to the peptidase C40 family.</text>
</comment>
<keyword evidence="4" id="KW-0788">Thiol protease</keyword>
<keyword evidence="6" id="KW-0732">Signal</keyword>
<sequence length="173" mass="19389">MQKLVLLLFFCLCLSSCKSTKQGKSTSKTRTTKTVTKPTTKHYSSSAEADKIVKYAKQFEGVKYKYGGTTRKGMDCSGLVNTAYKSENILLPRTTGSLATHGNWIDLKEVRKGDLVFFATRKNSRSVNHVGIVTSTRTGYVEFIHASTSKGVMISSLSERYWYFAFVQARRVL</sequence>
<evidence type="ECO:0000256" key="4">
    <source>
        <dbReference type="ARBA" id="ARBA00022807"/>
    </source>
</evidence>
<keyword evidence="9" id="KW-1185">Reference proteome</keyword>
<dbReference type="PROSITE" id="PS51935">
    <property type="entry name" value="NLPC_P60"/>
    <property type="match status" value="1"/>
</dbReference>
<evidence type="ECO:0000259" key="7">
    <source>
        <dbReference type="PROSITE" id="PS51935"/>
    </source>
</evidence>
<proteinExistence type="inferred from homology"/>
<keyword evidence="2" id="KW-0645">Protease</keyword>
<evidence type="ECO:0000313" key="8">
    <source>
        <dbReference type="EMBL" id="GAA3773479.1"/>
    </source>
</evidence>
<dbReference type="Pfam" id="PF00877">
    <property type="entry name" value="NLPC_P60"/>
    <property type="match status" value="1"/>
</dbReference>
<evidence type="ECO:0000256" key="2">
    <source>
        <dbReference type="ARBA" id="ARBA00022670"/>
    </source>
</evidence>
<dbReference type="SUPFAM" id="SSF54001">
    <property type="entry name" value="Cysteine proteinases"/>
    <property type="match status" value="1"/>
</dbReference>
<dbReference type="PANTHER" id="PTHR47053">
    <property type="entry name" value="MUREIN DD-ENDOPEPTIDASE MEPH-RELATED"/>
    <property type="match status" value="1"/>
</dbReference>
<feature type="region of interest" description="Disordered" evidence="5">
    <location>
        <begin position="20"/>
        <end position="40"/>
    </location>
</feature>
<feature type="domain" description="NlpC/P60" evidence="7">
    <location>
        <begin position="46"/>
        <end position="173"/>
    </location>
</feature>
<dbReference type="Proteomes" id="UP001501456">
    <property type="component" value="Unassembled WGS sequence"/>
</dbReference>
<keyword evidence="3" id="KW-0378">Hydrolase</keyword>
<evidence type="ECO:0000256" key="6">
    <source>
        <dbReference type="SAM" id="SignalP"/>
    </source>
</evidence>
<name>A0ABP7GTJ2_9FLAO</name>
<accession>A0ABP7GTJ2</accession>
<dbReference type="Gene3D" id="3.90.1720.10">
    <property type="entry name" value="endopeptidase domain like (from Nostoc punctiforme)"/>
    <property type="match status" value="1"/>
</dbReference>
<dbReference type="RefSeq" id="WP_344726128.1">
    <property type="nucleotide sequence ID" value="NZ_BAABBI010000001.1"/>
</dbReference>
<feature type="chain" id="PRO_5045203062" description="NlpC/P60 domain-containing protein" evidence="6">
    <location>
        <begin position="22"/>
        <end position="173"/>
    </location>
</feature>
<evidence type="ECO:0000256" key="3">
    <source>
        <dbReference type="ARBA" id="ARBA00022801"/>
    </source>
</evidence>
<evidence type="ECO:0000256" key="1">
    <source>
        <dbReference type="ARBA" id="ARBA00007074"/>
    </source>
</evidence>
<evidence type="ECO:0000256" key="5">
    <source>
        <dbReference type="SAM" id="MobiDB-lite"/>
    </source>
</evidence>
<feature type="compositionally biased region" description="Low complexity" evidence="5">
    <location>
        <begin position="20"/>
        <end position="38"/>
    </location>
</feature>
<dbReference type="InterPro" id="IPR051202">
    <property type="entry name" value="Peptidase_C40"/>
</dbReference>
<comment type="caution">
    <text evidence="8">The sequence shown here is derived from an EMBL/GenBank/DDBJ whole genome shotgun (WGS) entry which is preliminary data.</text>
</comment>
<dbReference type="PANTHER" id="PTHR47053:SF1">
    <property type="entry name" value="MUREIN DD-ENDOPEPTIDASE MEPH-RELATED"/>
    <property type="match status" value="1"/>
</dbReference>